<dbReference type="eggNOG" id="arCOG08918">
    <property type="taxonomic scope" value="Archaea"/>
</dbReference>
<evidence type="ECO:0000313" key="3">
    <source>
        <dbReference type="Proteomes" id="UP000002071"/>
    </source>
</evidence>
<feature type="transmembrane region" description="Helical" evidence="1">
    <location>
        <begin position="12"/>
        <end position="31"/>
    </location>
</feature>
<keyword evidence="3" id="KW-1185">Reference proteome</keyword>
<dbReference type="Proteomes" id="UP000002071">
    <property type="component" value="Chromosome"/>
</dbReference>
<sequence length="58" mass="6461">METYLYRAGLSVLYHVTLLVGIMLLPVALLARQIGVPLPYHRFLGSLKNAYDRAATEA</sequence>
<keyword evidence="1" id="KW-1133">Transmembrane helix</keyword>
<organism evidence="2 3">
    <name type="scientific">Halorhabdus utahensis (strain DSM 12940 / JCM 11049 / AX-2)</name>
    <dbReference type="NCBI Taxonomy" id="519442"/>
    <lineage>
        <taxon>Archaea</taxon>
        <taxon>Methanobacteriati</taxon>
        <taxon>Methanobacteriota</taxon>
        <taxon>Stenosarchaea group</taxon>
        <taxon>Halobacteria</taxon>
        <taxon>Halobacteriales</taxon>
        <taxon>Haloarculaceae</taxon>
        <taxon>Halorhabdus</taxon>
    </lineage>
</organism>
<protein>
    <submittedName>
        <fullName evidence="2">Uncharacterized protein</fullName>
    </submittedName>
</protein>
<evidence type="ECO:0000256" key="1">
    <source>
        <dbReference type="SAM" id="Phobius"/>
    </source>
</evidence>
<reference evidence="2 3" key="1">
    <citation type="journal article" date="2009" name="Stand. Genomic Sci.">
        <title>Complete genome sequence of Halorhabdus utahensis type strain (AX-2).</title>
        <authorList>
            <person name="Anderson I."/>
            <person name="Tindall B.J."/>
            <person name="Pomrenke H."/>
            <person name="Goker M."/>
            <person name="Lapidus A."/>
            <person name="Nolan M."/>
            <person name="Copeland A."/>
            <person name="Glavina Del Rio T."/>
            <person name="Chen F."/>
            <person name="Tice H."/>
            <person name="Cheng J.F."/>
            <person name="Lucas S."/>
            <person name="Chertkov O."/>
            <person name="Bruce D."/>
            <person name="Brettin T."/>
            <person name="Detter J.C."/>
            <person name="Han C."/>
            <person name="Goodwin L."/>
            <person name="Land M."/>
            <person name="Hauser L."/>
            <person name="Chang Y.J."/>
            <person name="Jeffries C.D."/>
            <person name="Pitluck S."/>
            <person name="Pati A."/>
            <person name="Mavromatis K."/>
            <person name="Ivanova N."/>
            <person name="Ovchinnikova G."/>
            <person name="Chen A."/>
            <person name="Palaniappan K."/>
            <person name="Chain P."/>
            <person name="Rohde M."/>
            <person name="Bristow J."/>
            <person name="Eisen J.A."/>
            <person name="Markowitz V."/>
            <person name="Hugenholtz P."/>
            <person name="Kyrpides N.C."/>
            <person name="Klenk H.P."/>
        </authorList>
    </citation>
    <scope>NUCLEOTIDE SEQUENCE [LARGE SCALE GENOMIC DNA]</scope>
    <source>
        <strain evidence="3">DSM 12940 / JCM 11049 / AX-2</strain>
    </source>
</reference>
<proteinExistence type="predicted"/>
<dbReference type="AlphaFoldDB" id="C7NR21"/>
<dbReference type="OrthoDB" id="166747at2157"/>
<dbReference type="EMBL" id="CP001687">
    <property type="protein sequence ID" value="ACV12934.1"/>
    <property type="molecule type" value="Genomic_DNA"/>
</dbReference>
<evidence type="ECO:0000313" key="2">
    <source>
        <dbReference type="EMBL" id="ACV12934.1"/>
    </source>
</evidence>
<dbReference type="STRING" id="519442.Huta_2773"/>
<gene>
    <name evidence="2" type="ordered locus">Huta_2773</name>
</gene>
<accession>C7NR21</accession>
<keyword evidence="1" id="KW-0812">Transmembrane</keyword>
<dbReference type="GeneID" id="54763393"/>
<name>C7NR21_HALUD</name>
<dbReference type="KEGG" id="hut:Huta_2773"/>
<keyword evidence="1" id="KW-0472">Membrane</keyword>
<dbReference type="RefSeq" id="WP_015790496.1">
    <property type="nucleotide sequence ID" value="NC_013158.1"/>
</dbReference>
<dbReference type="HOGENOM" id="CLU_195712_2_0_2"/>